<sequence>MIEINLSERDFDYEIQALINSFFPGQRSAVVICGEERSEYEFADDILLTVNISLSMKQIAVEVICGDYDLKKTEEVTGEKDWHKNKDKTTHPYRTYYKNVLKKLIFEQLRDIPAEKLNDISDGHLLKRVIPLWGTMTGVRPAKIAMNELLSGKIEDEVRKELRDTYCCSEEKIELGLEIAKKEAEILEKCDYKTGYSLYIGIPFCPTTCLYCSFTSYPYEKFGHLAEKYLDALEREIKYLANIYKDRNVTSIYVGGGTPTTLTAMQLDRLISCIKENFPMELGYEFTIEAGRPDSITREKLEVMYNHGVRRISVNPQTMQQKTLDLIGRKHTVEQTIEAFRLARQVGFDNINMDLIIGLPGENEDDFRDTLHRIKELNPDSLTIHSLVVKRASRLRSVLDEEEKKNSGKADGILSENDKAAVMEKMLDIGQKFAKSEGYEPYYMYRQKNSAGHFGSSGQENIGYARKGKECIYNILIMEEKQGILAAGAGASTKKMLADEKVKRCENVKDITSYISRVDEMIERKRQLFSEE</sequence>
<feature type="domain" description="Radical SAM core" evidence="5">
    <location>
        <begin position="190"/>
        <end position="432"/>
    </location>
</feature>
<dbReference type="PANTHER" id="PTHR13932">
    <property type="entry name" value="COPROPORPHYRINIGEN III OXIDASE"/>
    <property type="match status" value="1"/>
</dbReference>
<dbReference type="Gene3D" id="3.20.20.70">
    <property type="entry name" value="Aldolase class I"/>
    <property type="match status" value="1"/>
</dbReference>
<dbReference type="SFLD" id="SFLDS00029">
    <property type="entry name" value="Radical_SAM"/>
    <property type="match status" value="1"/>
</dbReference>
<evidence type="ECO:0000313" key="6">
    <source>
        <dbReference type="EMBL" id="KQC84797.1"/>
    </source>
</evidence>
<dbReference type="GO" id="GO:0005737">
    <property type="term" value="C:cytoplasm"/>
    <property type="evidence" value="ECO:0007669"/>
    <property type="project" value="TreeGrafter"/>
</dbReference>
<dbReference type="GO" id="GO:0006779">
    <property type="term" value="P:porphyrin-containing compound biosynthetic process"/>
    <property type="evidence" value="ECO:0007669"/>
    <property type="project" value="TreeGrafter"/>
</dbReference>
<dbReference type="SFLD" id="SFLDG01065">
    <property type="entry name" value="anaerobic_coproporphyrinogen-I"/>
    <property type="match status" value="1"/>
</dbReference>
<dbReference type="InterPro" id="IPR058240">
    <property type="entry name" value="rSAM_sf"/>
</dbReference>
<dbReference type="InterPro" id="IPR013785">
    <property type="entry name" value="Aldolase_TIM"/>
</dbReference>
<dbReference type="InterPro" id="IPR023995">
    <property type="entry name" value="HemZ"/>
</dbReference>
<dbReference type="InterPro" id="IPR007197">
    <property type="entry name" value="rSAM"/>
</dbReference>
<comment type="caution">
    <text evidence="6">The sequence shown here is derived from an EMBL/GenBank/DDBJ whole genome shotgun (WGS) entry which is preliminary data.</text>
</comment>
<keyword evidence="1" id="KW-0949">S-adenosyl-L-methionine</keyword>
<keyword evidence="4" id="KW-0411">Iron-sulfur</keyword>
<dbReference type="CDD" id="cd01335">
    <property type="entry name" value="Radical_SAM"/>
    <property type="match status" value="1"/>
</dbReference>
<dbReference type="PANTHER" id="PTHR13932:SF1">
    <property type="entry name" value="OXYGEN-INDEPENDENT COPROPORPHYRINOGEN-III OXIDASE-LIKE PROTEIN HEMZ"/>
    <property type="match status" value="1"/>
</dbReference>
<dbReference type="Pfam" id="PF04055">
    <property type="entry name" value="Radical_SAM"/>
    <property type="match status" value="1"/>
</dbReference>
<dbReference type="InterPro" id="IPR006638">
    <property type="entry name" value="Elp3/MiaA/NifB-like_rSAM"/>
</dbReference>
<dbReference type="GO" id="GO:0051539">
    <property type="term" value="F:4 iron, 4 sulfur cluster binding"/>
    <property type="evidence" value="ECO:0007669"/>
    <property type="project" value="TreeGrafter"/>
</dbReference>
<dbReference type="GO" id="GO:0046872">
    <property type="term" value="F:metal ion binding"/>
    <property type="evidence" value="ECO:0007669"/>
    <property type="project" value="UniProtKB-KW"/>
</dbReference>
<gene>
    <name evidence="6" type="ORF">APZ18_08695</name>
</gene>
<keyword evidence="7" id="KW-1185">Reference proteome</keyword>
<evidence type="ECO:0000313" key="7">
    <source>
        <dbReference type="Proteomes" id="UP000050833"/>
    </source>
</evidence>
<dbReference type="Proteomes" id="UP000050833">
    <property type="component" value="Unassembled WGS sequence"/>
</dbReference>
<protein>
    <recommendedName>
        <fullName evidence="5">Radical SAM core domain-containing protein</fullName>
    </recommendedName>
</protein>
<keyword evidence="3" id="KW-0408">Iron</keyword>
<name>A0AAW3JPL9_9FIRM</name>
<evidence type="ECO:0000256" key="1">
    <source>
        <dbReference type="ARBA" id="ARBA00022691"/>
    </source>
</evidence>
<evidence type="ECO:0000259" key="5">
    <source>
        <dbReference type="PROSITE" id="PS51918"/>
    </source>
</evidence>
<evidence type="ECO:0000256" key="3">
    <source>
        <dbReference type="ARBA" id="ARBA00023004"/>
    </source>
</evidence>
<dbReference type="InterPro" id="IPR034505">
    <property type="entry name" value="Coproporphyrinogen-III_oxidase"/>
</dbReference>
<dbReference type="SFLD" id="SFLDG01082">
    <property type="entry name" value="B12-binding_domain_containing"/>
    <property type="match status" value="1"/>
</dbReference>
<dbReference type="GO" id="GO:0003824">
    <property type="term" value="F:catalytic activity"/>
    <property type="evidence" value="ECO:0007669"/>
    <property type="project" value="InterPro"/>
</dbReference>
<keyword evidence="2" id="KW-0479">Metal-binding</keyword>
<dbReference type="SMART" id="SM00729">
    <property type="entry name" value="Elp3"/>
    <property type="match status" value="1"/>
</dbReference>
<organism evidence="6 7">
    <name type="scientific">Butyribacter intestini</name>
    <dbReference type="NCBI Taxonomy" id="1703332"/>
    <lineage>
        <taxon>Bacteria</taxon>
        <taxon>Bacillati</taxon>
        <taxon>Bacillota</taxon>
        <taxon>Clostridia</taxon>
        <taxon>Lachnospirales</taxon>
        <taxon>Lachnospiraceae</taxon>
        <taxon>Butyribacter</taxon>
    </lineage>
</organism>
<reference evidence="6 7" key="1">
    <citation type="submission" date="2015-10" db="EMBL/GenBank/DDBJ databases">
        <title>Butyribacter intestini gen. nov., sp. nov., a butyric acid-producing bacterium of the family Lachnospiraceae isolated from the human faeces.</title>
        <authorList>
            <person name="Zou Y."/>
            <person name="Xue W."/>
            <person name="Luo G."/>
            <person name="Lv M."/>
        </authorList>
    </citation>
    <scope>NUCLEOTIDE SEQUENCE [LARGE SCALE GENOMIC DNA]</scope>
    <source>
        <strain evidence="6 7">TF01-11</strain>
    </source>
</reference>
<dbReference type="RefSeq" id="WP_055943915.1">
    <property type="nucleotide sequence ID" value="NZ_JAQDCV010000002.1"/>
</dbReference>
<dbReference type="AlphaFoldDB" id="A0AAW3JPL9"/>
<accession>A0AAW3JPL9</accession>
<proteinExistence type="predicted"/>
<dbReference type="PROSITE" id="PS51918">
    <property type="entry name" value="RADICAL_SAM"/>
    <property type="match status" value="1"/>
</dbReference>
<dbReference type="NCBIfam" id="TIGR03994">
    <property type="entry name" value="rSAM_HemZ"/>
    <property type="match status" value="1"/>
</dbReference>
<dbReference type="SUPFAM" id="SSF102114">
    <property type="entry name" value="Radical SAM enzymes"/>
    <property type="match status" value="1"/>
</dbReference>
<evidence type="ECO:0000256" key="4">
    <source>
        <dbReference type="ARBA" id="ARBA00023014"/>
    </source>
</evidence>
<dbReference type="SFLD" id="SFLDF00310">
    <property type="entry name" value="oxygen-independent_coproporphy"/>
    <property type="match status" value="1"/>
</dbReference>
<dbReference type="EMBL" id="LLKB01000005">
    <property type="protein sequence ID" value="KQC84797.1"/>
    <property type="molecule type" value="Genomic_DNA"/>
</dbReference>
<evidence type="ECO:0000256" key="2">
    <source>
        <dbReference type="ARBA" id="ARBA00022723"/>
    </source>
</evidence>